<dbReference type="RefSeq" id="WP_148597389.1">
    <property type="nucleotide sequence ID" value="NZ_CP042997.1"/>
</dbReference>
<proteinExistence type="predicted"/>
<organism evidence="1 2">
    <name type="scientific">Aquisphaera giovannonii</name>
    <dbReference type="NCBI Taxonomy" id="406548"/>
    <lineage>
        <taxon>Bacteria</taxon>
        <taxon>Pseudomonadati</taxon>
        <taxon>Planctomycetota</taxon>
        <taxon>Planctomycetia</taxon>
        <taxon>Isosphaerales</taxon>
        <taxon>Isosphaeraceae</taxon>
        <taxon>Aquisphaera</taxon>
    </lineage>
</organism>
<dbReference type="KEGG" id="agv:OJF2_64760"/>
<name>A0A5B9WC89_9BACT</name>
<protein>
    <submittedName>
        <fullName evidence="1">Uncharacterized protein</fullName>
    </submittedName>
</protein>
<gene>
    <name evidence="1" type="ORF">OJF2_64760</name>
</gene>
<dbReference type="Proteomes" id="UP000324233">
    <property type="component" value="Chromosome"/>
</dbReference>
<sequence>MIINAAVGVPAFSPGEPFEAHLASSRIREQSPHRGRCVLDRRERPDRRISLVRIAPEWTYARARISIECGG</sequence>
<accession>A0A5B9WC89</accession>
<reference evidence="1 2" key="1">
    <citation type="submission" date="2019-08" db="EMBL/GenBank/DDBJ databases">
        <title>Deep-cultivation of Planctomycetes and their phenomic and genomic characterization uncovers novel biology.</title>
        <authorList>
            <person name="Wiegand S."/>
            <person name="Jogler M."/>
            <person name="Boedeker C."/>
            <person name="Pinto D."/>
            <person name="Vollmers J."/>
            <person name="Rivas-Marin E."/>
            <person name="Kohn T."/>
            <person name="Peeters S.H."/>
            <person name="Heuer A."/>
            <person name="Rast P."/>
            <person name="Oberbeckmann S."/>
            <person name="Bunk B."/>
            <person name="Jeske O."/>
            <person name="Meyerdierks A."/>
            <person name="Storesund J.E."/>
            <person name="Kallscheuer N."/>
            <person name="Luecker S."/>
            <person name="Lage O.M."/>
            <person name="Pohl T."/>
            <person name="Merkel B.J."/>
            <person name="Hornburger P."/>
            <person name="Mueller R.-W."/>
            <person name="Bruemmer F."/>
            <person name="Labrenz M."/>
            <person name="Spormann A.M."/>
            <person name="Op den Camp H."/>
            <person name="Overmann J."/>
            <person name="Amann R."/>
            <person name="Jetten M.S.M."/>
            <person name="Mascher T."/>
            <person name="Medema M.H."/>
            <person name="Devos D.P."/>
            <person name="Kaster A.-K."/>
            <person name="Ovreas L."/>
            <person name="Rohde M."/>
            <person name="Galperin M.Y."/>
            <person name="Jogler C."/>
        </authorList>
    </citation>
    <scope>NUCLEOTIDE SEQUENCE [LARGE SCALE GENOMIC DNA]</scope>
    <source>
        <strain evidence="1 2">OJF2</strain>
    </source>
</reference>
<evidence type="ECO:0000313" key="2">
    <source>
        <dbReference type="Proteomes" id="UP000324233"/>
    </source>
</evidence>
<dbReference type="EMBL" id="CP042997">
    <property type="protein sequence ID" value="QEH37884.1"/>
    <property type="molecule type" value="Genomic_DNA"/>
</dbReference>
<evidence type="ECO:0000313" key="1">
    <source>
        <dbReference type="EMBL" id="QEH37884.1"/>
    </source>
</evidence>
<dbReference type="AlphaFoldDB" id="A0A5B9WC89"/>
<keyword evidence="2" id="KW-1185">Reference proteome</keyword>